<gene>
    <name evidence="2" type="ORF">A2675_00800</name>
</gene>
<evidence type="ECO:0000256" key="1">
    <source>
        <dbReference type="SAM" id="Phobius"/>
    </source>
</evidence>
<evidence type="ECO:0000313" key="3">
    <source>
        <dbReference type="Proteomes" id="UP000176997"/>
    </source>
</evidence>
<proteinExistence type="predicted"/>
<sequence length="116" mass="12645">MLNFFNSILGGVPDSALADTTAILNSYSFWSFVIVAVGTSVLVFLTAMRMKGGLFSKVLYYFGAGMVLIFLGYILVSVPVCAASPYSKIVHDMLYLVAYLLMALGANRLYMFTKGN</sequence>
<comment type="caution">
    <text evidence="2">The sequence shown here is derived from an EMBL/GenBank/DDBJ whole genome shotgun (WGS) entry which is preliminary data.</text>
</comment>
<evidence type="ECO:0008006" key="4">
    <source>
        <dbReference type="Google" id="ProtNLM"/>
    </source>
</evidence>
<accession>A0A1G2S7N8</accession>
<keyword evidence="1" id="KW-0812">Transmembrane</keyword>
<organism evidence="2 3">
    <name type="scientific">Candidatus Yonathbacteria bacterium RIFCSPHIGHO2_01_FULL_51_10</name>
    <dbReference type="NCBI Taxonomy" id="1802723"/>
    <lineage>
        <taxon>Bacteria</taxon>
        <taxon>Candidatus Yonathiibacteriota</taxon>
    </lineage>
</organism>
<evidence type="ECO:0000313" key="2">
    <source>
        <dbReference type="EMBL" id="OHA81105.1"/>
    </source>
</evidence>
<keyword evidence="1" id="KW-1133">Transmembrane helix</keyword>
<dbReference type="Proteomes" id="UP000176997">
    <property type="component" value="Unassembled WGS sequence"/>
</dbReference>
<feature type="transmembrane region" description="Helical" evidence="1">
    <location>
        <begin position="27"/>
        <end position="47"/>
    </location>
</feature>
<dbReference type="AlphaFoldDB" id="A0A1G2S7N8"/>
<keyword evidence="1" id="KW-0472">Membrane</keyword>
<name>A0A1G2S7N8_9BACT</name>
<reference evidence="2 3" key="1">
    <citation type="journal article" date="2016" name="Nat. Commun.">
        <title>Thousands of microbial genomes shed light on interconnected biogeochemical processes in an aquifer system.</title>
        <authorList>
            <person name="Anantharaman K."/>
            <person name="Brown C.T."/>
            <person name="Hug L.A."/>
            <person name="Sharon I."/>
            <person name="Castelle C.J."/>
            <person name="Probst A.J."/>
            <person name="Thomas B.C."/>
            <person name="Singh A."/>
            <person name="Wilkins M.J."/>
            <person name="Karaoz U."/>
            <person name="Brodie E.L."/>
            <person name="Williams K.H."/>
            <person name="Hubbard S.S."/>
            <person name="Banfield J.F."/>
        </authorList>
    </citation>
    <scope>NUCLEOTIDE SEQUENCE [LARGE SCALE GENOMIC DNA]</scope>
</reference>
<feature type="transmembrane region" description="Helical" evidence="1">
    <location>
        <begin position="93"/>
        <end position="110"/>
    </location>
</feature>
<protein>
    <recommendedName>
        <fullName evidence="4">DUF998 domain-containing protein</fullName>
    </recommendedName>
</protein>
<dbReference type="STRING" id="1802723.A2675_00800"/>
<dbReference type="EMBL" id="MHUS01000014">
    <property type="protein sequence ID" value="OHA81105.1"/>
    <property type="molecule type" value="Genomic_DNA"/>
</dbReference>
<feature type="transmembrane region" description="Helical" evidence="1">
    <location>
        <begin position="59"/>
        <end position="87"/>
    </location>
</feature>